<comment type="caution">
    <text evidence="2">The sequence shown here is derived from an EMBL/GenBank/DDBJ whole genome shotgun (WGS) entry which is preliminary data.</text>
</comment>
<evidence type="ECO:0000313" key="3">
    <source>
        <dbReference type="Proteomes" id="UP000775770"/>
    </source>
</evidence>
<dbReference type="GO" id="GO:0003677">
    <property type="term" value="F:DNA binding"/>
    <property type="evidence" value="ECO:0007669"/>
    <property type="project" value="InterPro"/>
</dbReference>
<feature type="domain" description="HTH cro/C1-type" evidence="1">
    <location>
        <begin position="8"/>
        <end position="61"/>
    </location>
</feature>
<proteinExistence type="predicted"/>
<dbReference type="AlphaFoldDB" id="A0A930DQ91"/>
<sequence>MSVSYKKLWHLLLDKNMKKKDLATLAGVSIYTMNKLTSDGNVTMEVIEKICTALNCKVDDILEFIKE</sequence>
<gene>
    <name evidence="2" type="ORF">HXM90_10290</name>
</gene>
<protein>
    <submittedName>
        <fullName evidence="2">Helix-turn-helix transcriptional regulator</fullName>
    </submittedName>
</protein>
<dbReference type="SUPFAM" id="SSF47413">
    <property type="entry name" value="lambda repressor-like DNA-binding domains"/>
    <property type="match status" value="1"/>
</dbReference>
<dbReference type="InterPro" id="IPR001387">
    <property type="entry name" value="Cro/C1-type_HTH"/>
</dbReference>
<evidence type="ECO:0000259" key="1">
    <source>
        <dbReference type="PROSITE" id="PS50943"/>
    </source>
</evidence>
<dbReference type="SMART" id="SM00530">
    <property type="entry name" value="HTH_XRE"/>
    <property type="match status" value="1"/>
</dbReference>
<dbReference type="Pfam" id="PF13443">
    <property type="entry name" value="HTH_26"/>
    <property type="match status" value="1"/>
</dbReference>
<dbReference type="RefSeq" id="WP_304073741.1">
    <property type="nucleotide sequence ID" value="NZ_CAUQIH010000029.1"/>
</dbReference>
<dbReference type="PROSITE" id="PS50943">
    <property type="entry name" value="HTH_CROC1"/>
    <property type="match status" value="1"/>
</dbReference>
<dbReference type="EMBL" id="JABZRA010000262">
    <property type="protein sequence ID" value="MBF1273777.1"/>
    <property type="molecule type" value="Genomic_DNA"/>
</dbReference>
<dbReference type="Proteomes" id="UP000775770">
    <property type="component" value="Unassembled WGS sequence"/>
</dbReference>
<reference evidence="2" key="1">
    <citation type="submission" date="2020-04" db="EMBL/GenBank/DDBJ databases">
        <title>Deep metagenomics examines the oral microbiome during advanced dental caries in children, revealing novel taxa and co-occurrences with host molecules.</title>
        <authorList>
            <person name="Baker J.L."/>
            <person name="Morton J.T."/>
            <person name="Dinis M."/>
            <person name="Alvarez R."/>
            <person name="Tran N.C."/>
            <person name="Knight R."/>
            <person name="Edlund A."/>
        </authorList>
    </citation>
    <scope>NUCLEOTIDE SEQUENCE</scope>
    <source>
        <strain evidence="2">JCVI_38_bin.19</strain>
    </source>
</reference>
<organism evidence="2 3">
    <name type="scientific">Oribacterium sinus</name>
    <dbReference type="NCBI Taxonomy" id="237576"/>
    <lineage>
        <taxon>Bacteria</taxon>
        <taxon>Bacillati</taxon>
        <taxon>Bacillota</taxon>
        <taxon>Clostridia</taxon>
        <taxon>Lachnospirales</taxon>
        <taxon>Lachnospiraceae</taxon>
        <taxon>Oribacterium</taxon>
    </lineage>
</organism>
<dbReference type="CDD" id="cd00093">
    <property type="entry name" value="HTH_XRE"/>
    <property type="match status" value="1"/>
</dbReference>
<evidence type="ECO:0000313" key="2">
    <source>
        <dbReference type="EMBL" id="MBF1273777.1"/>
    </source>
</evidence>
<dbReference type="Gene3D" id="1.10.260.40">
    <property type="entry name" value="lambda repressor-like DNA-binding domains"/>
    <property type="match status" value="1"/>
</dbReference>
<name>A0A930DQ91_9FIRM</name>
<dbReference type="InterPro" id="IPR010982">
    <property type="entry name" value="Lambda_DNA-bd_dom_sf"/>
</dbReference>
<accession>A0A930DQ91</accession>